<dbReference type="GO" id="GO:0046872">
    <property type="term" value="F:metal ion binding"/>
    <property type="evidence" value="ECO:0007669"/>
    <property type="project" value="UniProtKB-KW"/>
</dbReference>
<keyword evidence="3" id="KW-0479">Metal-binding</keyword>
<dbReference type="InterPro" id="IPR004646">
    <property type="entry name" value="Fe-S_hydro-lyase_TtdA-typ_cat"/>
</dbReference>
<evidence type="ECO:0000256" key="7">
    <source>
        <dbReference type="SAM" id="MobiDB-lite"/>
    </source>
</evidence>
<name>A0A640KMB1_LEITA</name>
<keyword evidence="11" id="KW-1185">Reference proteome</keyword>
<dbReference type="PANTHER" id="PTHR30389">
    <property type="entry name" value="FUMARATE HYDRATASE-RELATED"/>
    <property type="match status" value="1"/>
</dbReference>
<feature type="domain" description="Fe-S hydro-lyase tartrate dehydratase beta-type catalytic" evidence="9">
    <location>
        <begin position="468"/>
        <end position="653"/>
    </location>
</feature>
<proteinExistence type="inferred from homology"/>
<dbReference type="Proteomes" id="UP000419144">
    <property type="component" value="Unassembled WGS sequence"/>
</dbReference>
<dbReference type="VEuPathDB" id="TriTrypDB:LtaPh_2920900"/>
<evidence type="ECO:0000259" key="8">
    <source>
        <dbReference type="Pfam" id="PF05681"/>
    </source>
</evidence>
<keyword evidence="6" id="KW-0456">Lyase</keyword>
<dbReference type="InterPro" id="IPR051208">
    <property type="entry name" value="Class-I_Fumarase/Tartrate_DH"/>
</dbReference>
<keyword evidence="5" id="KW-0411">Iron-sulfur</keyword>
<feature type="domain" description="Fe-S hydro-lyase tartrate dehydratase alpha-type catalytic" evidence="8">
    <location>
        <begin position="187"/>
        <end position="461"/>
    </location>
</feature>
<evidence type="ECO:0000256" key="6">
    <source>
        <dbReference type="ARBA" id="ARBA00023239"/>
    </source>
</evidence>
<gene>
    <name evidence="10" type="ORF">LtaPh_2920900</name>
</gene>
<evidence type="ECO:0000256" key="3">
    <source>
        <dbReference type="ARBA" id="ARBA00022723"/>
    </source>
</evidence>
<dbReference type="Pfam" id="PF05683">
    <property type="entry name" value="Fumerase_C"/>
    <property type="match status" value="1"/>
</dbReference>
<dbReference type="InterPro" id="IPR004647">
    <property type="entry name" value="Fe-S_hydro-lyase_TtdB-typ_cat"/>
</dbReference>
<dbReference type="AlphaFoldDB" id="A0A640KMB1"/>
<dbReference type="InterPro" id="IPR036660">
    <property type="entry name" value="Fe-S_hydroAse_TtdB_cat_sf"/>
</dbReference>
<dbReference type="Gene3D" id="3.20.130.10">
    <property type="entry name" value="Fe-S hydro-lyase, tartrate dehydratase beta-type, catalytic domain"/>
    <property type="match status" value="1"/>
</dbReference>
<evidence type="ECO:0000256" key="5">
    <source>
        <dbReference type="ARBA" id="ARBA00023014"/>
    </source>
</evidence>
<organism evidence="10 11">
    <name type="scientific">Leishmania tarentolae</name>
    <name type="common">Sauroleishmania tarentolae</name>
    <dbReference type="NCBI Taxonomy" id="5689"/>
    <lineage>
        <taxon>Eukaryota</taxon>
        <taxon>Discoba</taxon>
        <taxon>Euglenozoa</taxon>
        <taxon>Kinetoplastea</taxon>
        <taxon>Metakinetoplastina</taxon>
        <taxon>Trypanosomatida</taxon>
        <taxon>Trypanosomatidae</taxon>
        <taxon>Leishmaniinae</taxon>
        <taxon>Leishmania</taxon>
        <taxon>lizard Leishmania</taxon>
    </lineage>
</organism>
<evidence type="ECO:0000256" key="2">
    <source>
        <dbReference type="ARBA" id="ARBA00022485"/>
    </source>
</evidence>
<dbReference type="GO" id="GO:0016836">
    <property type="term" value="F:hydro-lyase activity"/>
    <property type="evidence" value="ECO:0007669"/>
    <property type="project" value="InterPro"/>
</dbReference>
<protein>
    <submittedName>
        <fullName evidence="10">Fumarate hydratase, putative</fullName>
    </submittedName>
</protein>
<accession>A0A640KMB1</accession>
<reference evidence="10" key="1">
    <citation type="submission" date="2019-11" db="EMBL/GenBank/DDBJ databases">
        <title>Leishmania tarentolae CDS.</title>
        <authorList>
            <person name="Goto Y."/>
            <person name="Yamagishi J."/>
        </authorList>
    </citation>
    <scope>NUCLEOTIDE SEQUENCE [LARGE SCALE GENOMIC DNA]</scope>
    <source>
        <strain evidence="10">Parrot Tar II</strain>
    </source>
</reference>
<sequence>MKARLSVFDLRQLHLFGVPFRHCSSLLFELPRSRTHTPHVSTLSLSLWSTRHTGVAAARRCPLLDVLCSTYATVHLSQPQRQRYRTSSLPFSPESCVGWSSPTPVTYPMSLCDQCEIGCRRAGIKDIEDTSAVNADFHFSAIFQPTDPHHQEVQFTKIEGSEKYVEELEVFGRNVLKVNPEALTILAHRAFSDVHHFFRKDHLEGWRRIIEDPEASDNDRYVATTLLKNACIAAGRVLPSCQDTGTAIVLGKRGELCWTGGEDEKYLSKGVWNAYKYHNLRYSQTAALDMFKECNTGDNLPAQLDLLAVPGSDYEFLFIAKGGGSANKAYLYQETKALLNPKSLRAFIEEKLKTLGTAACPPYHLALVIGGTSAEMTMKTVKLASCRYYDSLPTTGDKYGRAFRDLEWEKIVMEVAQKSGIGAQFGGKYFAHQARVIRLPRHGASCPVGLAVSCSADRQILAHINKSGIYVEQLEQNPAQYLPDIPAAHLSTTSVNVDLKRPIDEVRQQLSQYPVGTRVMLNGTLMVARDIAHAKIKEMMDNGEPLPTYMKTSPIYYAGPAKTPEGYASGSFGPTTAGRMDSYVDLFQSHGGSYITLAKGNRSKQVTDACKKHGGFYLGSIGGPAAILAKNSIKEVVCLAFPELGMEAVWKIGWKTSPHLLSSMTRATTCTRRRFRKSTMSPCRDSAPAPSIPPPPPPPPPPSLFGCPSLPLTSPLSLVCVCVGGWVGGCVCVCHSQKDEYPHCSIYLFRLLLCCPFSRVPPTLLTVVSSCTPMTGGIVARGCVWCAFGHEAVKSIAQCLE</sequence>
<dbReference type="GO" id="GO:0051539">
    <property type="term" value="F:4 iron, 4 sulfur cluster binding"/>
    <property type="evidence" value="ECO:0007669"/>
    <property type="project" value="UniProtKB-KW"/>
</dbReference>
<keyword evidence="4" id="KW-0408">Iron</keyword>
<evidence type="ECO:0000313" key="11">
    <source>
        <dbReference type="Proteomes" id="UP000419144"/>
    </source>
</evidence>
<comment type="caution">
    <text evidence="10">The sequence shown here is derived from an EMBL/GenBank/DDBJ whole genome shotgun (WGS) entry which is preliminary data.</text>
</comment>
<dbReference type="Pfam" id="PF05681">
    <property type="entry name" value="Fumerase"/>
    <property type="match status" value="1"/>
</dbReference>
<evidence type="ECO:0000256" key="4">
    <source>
        <dbReference type="ARBA" id="ARBA00023004"/>
    </source>
</evidence>
<evidence type="ECO:0000313" key="10">
    <source>
        <dbReference type="EMBL" id="GET90488.1"/>
    </source>
</evidence>
<evidence type="ECO:0000259" key="9">
    <source>
        <dbReference type="Pfam" id="PF05683"/>
    </source>
</evidence>
<dbReference type="NCBIfam" id="TIGR00723">
    <property type="entry name" value="ttdB_fumA_fumB"/>
    <property type="match status" value="1"/>
</dbReference>
<dbReference type="EMBL" id="BLBS01000041">
    <property type="protein sequence ID" value="GET90488.1"/>
    <property type="molecule type" value="Genomic_DNA"/>
</dbReference>
<feature type="region of interest" description="Disordered" evidence="7">
    <location>
        <begin position="675"/>
        <end position="695"/>
    </location>
</feature>
<dbReference type="OrthoDB" id="411469at2759"/>
<dbReference type="PANTHER" id="PTHR30389:SF16">
    <property type="entry name" value="FUMARATE HYDRATASE 2"/>
    <property type="match status" value="1"/>
</dbReference>
<comment type="similarity">
    <text evidence="1">Belongs to the class-I fumarase family.</text>
</comment>
<evidence type="ECO:0000256" key="1">
    <source>
        <dbReference type="ARBA" id="ARBA00008876"/>
    </source>
</evidence>
<keyword evidence="2" id="KW-0004">4Fe-4S</keyword>
<dbReference type="SUPFAM" id="SSF117457">
    <property type="entry name" value="FumA C-terminal domain-like"/>
    <property type="match status" value="1"/>
</dbReference>